<dbReference type="Proteomes" id="UP001218218">
    <property type="component" value="Unassembled WGS sequence"/>
</dbReference>
<reference evidence="1" key="1">
    <citation type="submission" date="2023-03" db="EMBL/GenBank/DDBJ databases">
        <title>Massive genome expansion in bonnet fungi (Mycena s.s.) driven by repeated elements and novel gene families across ecological guilds.</title>
        <authorList>
            <consortium name="Lawrence Berkeley National Laboratory"/>
            <person name="Harder C.B."/>
            <person name="Miyauchi S."/>
            <person name="Viragh M."/>
            <person name="Kuo A."/>
            <person name="Thoen E."/>
            <person name="Andreopoulos B."/>
            <person name="Lu D."/>
            <person name="Skrede I."/>
            <person name="Drula E."/>
            <person name="Henrissat B."/>
            <person name="Morin E."/>
            <person name="Kohler A."/>
            <person name="Barry K."/>
            <person name="LaButti K."/>
            <person name="Morin E."/>
            <person name="Salamov A."/>
            <person name="Lipzen A."/>
            <person name="Mereny Z."/>
            <person name="Hegedus B."/>
            <person name="Baldrian P."/>
            <person name="Stursova M."/>
            <person name="Weitz H."/>
            <person name="Taylor A."/>
            <person name="Grigoriev I.V."/>
            <person name="Nagy L.G."/>
            <person name="Martin F."/>
            <person name="Kauserud H."/>
        </authorList>
    </citation>
    <scope>NUCLEOTIDE SEQUENCE</scope>
    <source>
        <strain evidence="1">CBHHK002</strain>
    </source>
</reference>
<accession>A0AAD7ABH5</accession>
<dbReference type="EMBL" id="JARIHO010000010">
    <property type="protein sequence ID" value="KAJ7354228.1"/>
    <property type="molecule type" value="Genomic_DNA"/>
</dbReference>
<evidence type="ECO:0000313" key="2">
    <source>
        <dbReference type="Proteomes" id="UP001218218"/>
    </source>
</evidence>
<sequence length="405" mass="43871">MTGFALAGALLAVVHHIYFVSLHLTPADGTVRVGGQPVSHQKIANFIATVFIFLVKLCLSLSKGSWRGQLLHSNTQYHGYNRPNRQPRKGPNGRSHLYFSPIRSYNTAGPIPQSVANKALIDQDIATWTSPCGAGADCSYNLTFFAPSFKCSAPTSTAVQAIVPIWNVQALIKGTDTDTLSVQYFSDLEGNIISQTNCTSFNSTYSLAVAYHDNQQKINILNITLGIASAIFPSEKMNQLNAASDRLALAAVKDAVSNDLLGSVFQDRETGLNVSGITLYSALANNTIPTNPSFRTDTPQLIEQLLANTTISLIARALWRRLLCGRSVGVTLLCMAVGLHALGRNGGGGGKAFSLIMATTLIPALDAVTNRALHEKDYRETYSNLRFRYTNLDGRNGNRLAFQES</sequence>
<organism evidence="1 2">
    <name type="scientific">Mycena albidolilacea</name>
    <dbReference type="NCBI Taxonomy" id="1033008"/>
    <lineage>
        <taxon>Eukaryota</taxon>
        <taxon>Fungi</taxon>
        <taxon>Dikarya</taxon>
        <taxon>Basidiomycota</taxon>
        <taxon>Agaricomycotina</taxon>
        <taxon>Agaricomycetes</taxon>
        <taxon>Agaricomycetidae</taxon>
        <taxon>Agaricales</taxon>
        <taxon>Marasmiineae</taxon>
        <taxon>Mycenaceae</taxon>
        <taxon>Mycena</taxon>
    </lineage>
</organism>
<dbReference type="AlphaFoldDB" id="A0AAD7ABH5"/>
<proteinExistence type="predicted"/>
<name>A0AAD7ABH5_9AGAR</name>
<keyword evidence="2" id="KW-1185">Reference proteome</keyword>
<comment type="caution">
    <text evidence="1">The sequence shown here is derived from an EMBL/GenBank/DDBJ whole genome shotgun (WGS) entry which is preliminary data.</text>
</comment>
<protein>
    <submittedName>
        <fullName evidence="1">Uncharacterized protein</fullName>
    </submittedName>
</protein>
<evidence type="ECO:0000313" key="1">
    <source>
        <dbReference type="EMBL" id="KAJ7354228.1"/>
    </source>
</evidence>
<gene>
    <name evidence="1" type="ORF">DFH08DRAFT_955626</name>
</gene>